<dbReference type="PRINTS" id="PR01217">
    <property type="entry name" value="PRICHEXTENSN"/>
</dbReference>
<feature type="compositionally biased region" description="Pro residues" evidence="1">
    <location>
        <begin position="815"/>
        <end position="829"/>
    </location>
</feature>
<feature type="region of interest" description="Disordered" evidence="1">
    <location>
        <begin position="763"/>
        <end position="933"/>
    </location>
</feature>
<dbReference type="InterPro" id="IPR051144">
    <property type="entry name" value="Formin_homology_domain"/>
</dbReference>
<feature type="compositionally biased region" description="Low complexity" evidence="1">
    <location>
        <begin position="830"/>
        <end position="846"/>
    </location>
</feature>
<evidence type="ECO:0000256" key="1">
    <source>
        <dbReference type="SAM" id="MobiDB-lite"/>
    </source>
</evidence>
<gene>
    <name evidence="2" type="ORF">FGW20_12890</name>
</gene>
<sequence length="1016" mass="112526">MAAPIEPIGADSEITIQARQQQQRAQQSYTVMQQRQQQQLQQQRRQEQIRKLQVEAAARRQRAEKDRLMGWGADVKGAIDAPKTPMLAERITGMRPRDGSAPRGESLAENVAAEEERRSVEFMSGEARRAVEEEHSIAQARATRAYHMSLQAMAQQAAERRAAFEEYKKYSEDYAEAARRTDVTYSDYLKAFKAGETTQGYDEWKQPYIQQELFNVQYPDIANSQAAREEKAIKRANEIGQALAEAQIIAQTVAREGYTGATAKYGRDPQELIAEQKARAAAAQTSLQQNFNILPDPRHQEYFKEVSDFAARQRGVVSLKDSLTDQTGFRIGRAEMSLKTSDYPAPPSSTPLYDAAVKTGLVTAPVVGGTEKIQAVGSGWIEENRAATHRVIDQIFPDNGIPKTVAGGMAEIGTGGWRALLGIQSMGLAVPAAEYAARHPQEFFAALAPGTAKYATDLATHATQHPLQFGGELAAGALVFHGGAKVTGRVTAPITSRITEFGIRVRTPSQHRPAIGAISDIGRNVPELRSTIEADPDLSQILNIGKAAPAVEEVLTKQPHTIFGSATQIGQMPAKRIPATPKDLDVFVSNPEAFNLEMTSRLGPEYSIEGNVIRRSVKGGKTPHAIDTHTFPEGYPISGQSKTRIVYQEEQVAPNLPFEFMPKEVLRGGRLTQEYLYTQTLRKATSVMGEPESLFRWKFGPPKHRMKDIPTLIADAEWLVESTKQRVPQMRFIERIIATRKIRKIERGLDVLRKDPLVVEAMEAAPATDSTPSLTVFSRAPQPRQPPAVALSPGSPSLTVRSGPAVPEYFSSRPPSRPPTYPASRPPSYPRVQPRSRPPVYSRSRPPSYPPGIPRSRPPTYPASRPPSYPPGIPRSRPPTYPASRPPSYPPGIPRSRPPSHPPSRPPSYPPGVPPTPPPSPPPGFFGTSTTRQGRRPWYYDKYRRREVVAPIASPWELLGVKEPAWFKKETARIATSRPQRIFVADQRRIPVASKQEAGLLEDMFSAKRRKKTLFW</sequence>
<feature type="compositionally biased region" description="Pro residues" evidence="1">
    <location>
        <begin position="847"/>
        <end position="924"/>
    </location>
</feature>
<keyword evidence="3" id="KW-1185">Reference proteome</keyword>
<accession>A0ABT8M5L0</accession>
<proteinExistence type="predicted"/>
<dbReference type="Proteomes" id="UP001168423">
    <property type="component" value="Unassembled WGS sequence"/>
</dbReference>
<evidence type="ECO:0000313" key="3">
    <source>
        <dbReference type="Proteomes" id="UP001168423"/>
    </source>
</evidence>
<organism evidence="2 3">
    <name type="scientific">Methanoculleus methanifontis</name>
    <dbReference type="NCBI Taxonomy" id="2584086"/>
    <lineage>
        <taxon>Archaea</taxon>
        <taxon>Methanobacteriati</taxon>
        <taxon>Methanobacteriota</taxon>
        <taxon>Stenosarchaea group</taxon>
        <taxon>Methanomicrobia</taxon>
        <taxon>Methanomicrobiales</taxon>
        <taxon>Methanomicrobiaceae</taxon>
        <taxon>Methanoculleus</taxon>
    </lineage>
</organism>
<dbReference type="EMBL" id="VCYI01000023">
    <property type="protein sequence ID" value="MDN7013902.1"/>
    <property type="molecule type" value="Genomic_DNA"/>
</dbReference>
<evidence type="ECO:0000313" key="2">
    <source>
        <dbReference type="EMBL" id="MDN7013902.1"/>
    </source>
</evidence>
<dbReference type="RefSeq" id="WP_301678502.1">
    <property type="nucleotide sequence ID" value="NZ_VCYI01000023.1"/>
</dbReference>
<reference evidence="2" key="1">
    <citation type="submission" date="2019-05" db="EMBL/GenBank/DDBJ databases">
        <title>Isolation and characterization of methanogens from the cold seep sediment at Four-Way Closure Ridge.</title>
        <authorList>
            <person name="You Y.-T."/>
            <person name="Chen S.-C."/>
            <person name="Zhang W.-L."/>
            <person name="Lai M.-C."/>
        </authorList>
    </citation>
    <scope>NUCLEOTIDE SEQUENCE</scope>
    <source>
        <strain evidence="2">FWC-SCC3</strain>
    </source>
</reference>
<protein>
    <submittedName>
        <fullName evidence="2">Uncharacterized protein</fullName>
    </submittedName>
</protein>
<feature type="region of interest" description="Disordered" evidence="1">
    <location>
        <begin position="94"/>
        <end position="114"/>
    </location>
</feature>
<feature type="region of interest" description="Disordered" evidence="1">
    <location>
        <begin position="1"/>
        <end position="27"/>
    </location>
</feature>
<feature type="compositionally biased region" description="Low complexity" evidence="1">
    <location>
        <begin position="17"/>
        <end position="27"/>
    </location>
</feature>
<dbReference type="PANTHER" id="PTHR45733">
    <property type="entry name" value="FORMIN-J"/>
    <property type="match status" value="1"/>
</dbReference>
<name>A0ABT8M5L0_9EURY</name>
<comment type="caution">
    <text evidence="2">The sequence shown here is derived from an EMBL/GenBank/DDBJ whole genome shotgun (WGS) entry which is preliminary data.</text>
</comment>